<accession>A0A560GQ20</accession>
<evidence type="ECO:0000313" key="3">
    <source>
        <dbReference type="Proteomes" id="UP000315751"/>
    </source>
</evidence>
<keyword evidence="1" id="KW-1133">Transmembrane helix</keyword>
<reference evidence="2 3" key="1">
    <citation type="submission" date="2019-06" db="EMBL/GenBank/DDBJ databases">
        <title>Genomic Encyclopedia of Type Strains, Phase IV (KMG-V): Genome sequencing to study the core and pangenomes of soil and plant-associated prokaryotes.</title>
        <authorList>
            <person name="Whitman W."/>
        </authorList>
    </citation>
    <scope>NUCLEOTIDE SEQUENCE [LARGE SCALE GENOMIC DNA]</scope>
    <source>
        <strain evidence="2 3">BR 11622</strain>
    </source>
</reference>
<dbReference type="OrthoDB" id="7652114at2"/>
<comment type="caution">
    <text evidence="2">The sequence shown here is derived from an EMBL/GenBank/DDBJ whole genome shotgun (WGS) entry which is preliminary data.</text>
</comment>
<feature type="transmembrane region" description="Helical" evidence="1">
    <location>
        <begin position="21"/>
        <end position="44"/>
    </location>
</feature>
<sequence length="85" mass="9029">MLRKLFIDHPSSVQESYGEHALVATSFGVRMLLGGMACLVHAIVPGLFVRTGSGIITVLHDEMVVNRNRKAPRVPTGASAADTVG</sequence>
<keyword evidence="1" id="KW-0472">Membrane</keyword>
<gene>
    <name evidence="2" type="ORF">FBZ90_11944</name>
</gene>
<evidence type="ECO:0000256" key="1">
    <source>
        <dbReference type="SAM" id="Phobius"/>
    </source>
</evidence>
<evidence type="ECO:0000313" key="2">
    <source>
        <dbReference type="EMBL" id="TWB35759.1"/>
    </source>
</evidence>
<dbReference type="EMBL" id="VITR01000019">
    <property type="protein sequence ID" value="TWB35759.1"/>
    <property type="molecule type" value="Genomic_DNA"/>
</dbReference>
<dbReference type="Proteomes" id="UP000315751">
    <property type="component" value="Unassembled WGS sequence"/>
</dbReference>
<protein>
    <recommendedName>
        <fullName evidence="4">Type 1 capsular polysaccharide biosynthesis protein J</fullName>
    </recommendedName>
</protein>
<organism evidence="2 3">
    <name type="scientific">Nitrospirillum amazonense</name>
    <dbReference type="NCBI Taxonomy" id="28077"/>
    <lineage>
        <taxon>Bacteria</taxon>
        <taxon>Pseudomonadati</taxon>
        <taxon>Pseudomonadota</taxon>
        <taxon>Alphaproteobacteria</taxon>
        <taxon>Rhodospirillales</taxon>
        <taxon>Azospirillaceae</taxon>
        <taxon>Nitrospirillum</taxon>
    </lineage>
</organism>
<dbReference type="Pfam" id="PF19883">
    <property type="entry name" value="DUF6356"/>
    <property type="match status" value="1"/>
</dbReference>
<keyword evidence="1" id="KW-0812">Transmembrane</keyword>
<dbReference type="InterPro" id="IPR045936">
    <property type="entry name" value="DUF6356"/>
</dbReference>
<keyword evidence="3" id="KW-1185">Reference proteome</keyword>
<dbReference type="AlphaFoldDB" id="A0A560GQ20"/>
<evidence type="ECO:0008006" key="4">
    <source>
        <dbReference type="Google" id="ProtNLM"/>
    </source>
</evidence>
<dbReference type="RefSeq" id="WP_145735858.1">
    <property type="nucleotide sequence ID" value="NZ_VITR01000019.1"/>
</dbReference>
<proteinExistence type="predicted"/>
<name>A0A560GQ20_9PROT</name>